<dbReference type="EMBL" id="VIWY01000005">
    <property type="protein sequence ID" value="TWG12453.1"/>
    <property type="molecule type" value="Genomic_DNA"/>
</dbReference>
<dbReference type="Pfam" id="PF13439">
    <property type="entry name" value="Glyco_transf_4"/>
    <property type="match status" value="1"/>
</dbReference>
<feature type="domain" description="Glycosyltransferase subfamily 4-like N-terminal" evidence="4">
    <location>
        <begin position="22"/>
        <end position="198"/>
    </location>
</feature>
<dbReference type="GO" id="GO:1901137">
    <property type="term" value="P:carbohydrate derivative biosynthetic process"/>
    <property type="evidence" value="ECO:0007669"/>
    <property type="project" value="UniProtKB-ARBA"/>
</dbReference>
<dbReference type="OrthoDB" id="9810929at2"/>
<dbReference type="Pfam" id="PF00534">
    <property type="entry name" value="Glycos_transf_1"/>
    <property type="match status" value="1"/>
</dbReference>
<dbReference type="InterPro" id="IPR050194">
    <property type="entry name" value="Glycosyltransferase_grp1"/>
</dbReference>
<keyword evidence="1" id="KW-0328">Glycosyltransferase</keyword>
<dbReference type="PANTHER" id="PTHR45947:SF3">
    <property type="entry name" value="SULFOQUINOVOSYL TRANSFERASE SQD2"/>
    <property type="match status" value="1"/>
</dbReference>
<comment type="caution">
    <text evidence="5">The sequence shown here is derived from an EMBL/GenBank/DDBJ whole genome shotgun (WGS) entry which is preliminary data.</text>
</comment>
<name>A0A561VLG1_ACTTI</name>
<dbReference type="RefSeq" id="WP_122978952.1">
    <property type="nucleotide sequence ID" value="NZ_BOMX01000092.1"/>
</dbReference>
<dbReference type="AlphaFoldDB" id="A0A561VLG1"/>
<evidence type="ECO:0000313" key="6">
    <source>
        <dbReference type="Proteomes" id="UP000320239"/>
    </source>
</evidence>
<evidence type="ECO:0000259" key="4">
    <source>
        <dbReference type="Pfam" id="PF13439"/>
    </source>
</evidence>
<sequence>MRIAMISEHASPLAALGGVDAGGQNAHVAELATALAAQGHEVRVYTRRDDPSLPEVVPFGERAEVVHVPAGPAVPLPKDELLPLMGPFAEWMAADWRSVWMPDVAHAHFWMSGLAAVTAARRCDVPVVLTYHALGTVKRRHQGAADTSPAHRIGYERQLGRVVDRVVVQCQDELRELMLLGVPRTRTTLVPSGVNTERFRGDGPAAVRCGRPRILSVGRLVERKGFEDLIRALPEVPRAELLIAGGPPAVRLQAHPYAQRLLRLAQECGVAERVRLLGAVPAHRMPEWYRSADIVAATPWYEPFGLTPLEAMACGVPVVATAVGGLTDTVVDGVTGDLVPPHDPHGLGTALRKLLVDENRRLTYAAAAADRAVHAYAWPQIAARMSAVYAAVAGIPAGQSRPAAVV</sequence>
<proteinExistence type="predicted"/>
<dbReference type="Gene3D" id="3.40.50.2000">
    <property type="entry name" value="Glycogen Phosphorylase B"/>
    <property type="match status" value="2"/>
</dbReference>
<gene>
    <name evidence="5" type="ORF">FHX34_105320</name>
</gene>
<dbReference type="InterPro" id="IPR001296">
    <property type="entry name" value="Glyco_trans_1"/>
</dbReference>
<evidence type="ECO:0000256" key="2">
    <source>
        <dbReference type="ARBA" id="ARBA00022679"/>
    </source>
</evidence>
<dbReference type="PANTHER" id="PTHR45947">
    <property type="entry name" value="SULFOQUINOVOSYL TRANSFERASE SQD2"/>
    <property type="match status" value="1"/>
</dbReference>
<accession>A0A561VLG1</accession>
<dbReference type="GO" id="GO:0016758">
    <property type="term" value="F:hexosyltransferase activity"/>
    <property type="evidence" value="ECO:0007669"/>
    <property type="project" value="TreeGrafter"/>
</dbReference>
<evidence type="ECO:0000259" key="3">
    <source>
        <dbReference type="Pfam" id="PF00534"/>
    </source>
</evidence>
<organism evidence="5 6">
    <name type="scientific">Actinoplanes teichomyceticus</name>
    <dbReference type="NCBI Taxonomy" id="1867"/>
    <lineage>
        <taxon>Bacteria</taxon>
        <taxon>Bacillati</taxon>
        <taxon>Actinomycetota</taxon>
        <taxon>Actinomycetes</taxon>
        <taxon>Micromonosporales</taxon>
        <taxon>Micromonosporaceae</taxon>
        <taxon>Actinoplanes</taxon>
    </lineage>
</organism>
<evidence type="ECO:0000256" key="1">
    <source>
        <dbReference type="ARBA" id="ARBA00022676"/>
    </source>
</evidence>
<dbReference type="InterPro" id="IPR028098">
    <property type="entry name" value="Glyco_trans_4-like_N"/>
</dbReference>
<evidence type="ECO:0000313" key="5">
    <source>
        <dbReference type="EMBL" id="TWG12453.1"/>
    </source>
</evidence>
<protein>
    <submittedName>
        <fullName evidence="5">Glycosyltransferase involved in cell wall biosynthesis</fullName>
    </submittedName>
</protein>
<feature type="domain" description="Glycosyl transferase family 1" evidence="3">
    <location>
        <begin position="211"/>
        <end position="368"/>
    </location>
</feature>
<reference evidence="5 6" key="1">
    <citation type="submission" date="2019-06" db="EMBL/GenBank/DDBJ databases">
        <title>Sequencing the genomes of 1000 actinobacteria strains.</title>
        <authorList>
            <person name="Klenk H.-P."/>
        </authorList>
    </citation>
    <scope>NUCLEOTIDE SEQUENCE [LARGE SCALE GENOMIC DNA]</scope>
    <source>
        <strain evidence="5 6">DSM 43866</strain>
    </source>
</reference>
<dbReference type="SUPFAM" id="SSF53756">
    <property type="entry name" value="UDP-Glycosyltransferase/glycogen phosphorylase"/>
    <property type="match status" value="1"/>
</dbReference>
<keyword evidence="2 5" id="KW-0808">Transferase</keyword>
<keyword evidence="6" id="KW-1185">Reference proteome</keyword>
<dbReference type="Proteomes" id="UP000320239">
    <property type="component" value="Unassembled WGS sequence"/>
</dbReference>